<evidence type="ECO:0000256" key="2">
    <source>
        <dbReference type="ARBA" id="ARBA00004496"/>
    </source>
</evidence>
<sequence>MQVYKRQQISTSTSNTDFNDPNTQKLQTLGMRIRQSVSNGYQLPAGTNVPTYMNNYEQQQKQNNLRRVQMPTHLLSDGPPALDYNGSTASSLSCWEDELNRTQNFHSLQSFYSNDSKNLKRGFDDVESKDMQVNDYINKYGPLSFNEEF</sequence>
<evidence type="ECO:0000256" key="5">
    <source>
        <dbReference type="ARBA" id="ARBA00022490"/>
    </source>
</evidence>
<keyword evidence="5" id="KW-0963">Cytoplasm</keyword>
<evidence type="ECO:0000313" key="9">
    <source>
        <dbReference type="Proteomes" id="UP000307173"/>
    </source>
</evidence>
<accession>A0A4T0WZN5</accession>
<dbReference type="AlphaFoldDB" id="A0A4T0WZN5"/>
<dbReference type="InterPro" id="IPR013900">
    <property type="entry name" value="RNR_inhibitor"/>
</dbReference>
<dbReference type="EMBL" id="SELW01000507">
    <property type="protein sequence ID" value="TID24579.1"/>
    <property type="molecule type" value="Genomic_DNA"/>
</dbReference>
<gene>
    <name evidence="8" type="ORF">CANINC_003051</name>
</gene>
<keyword evidence="9" id="KW-1185">Reference proteome</keyword>
<evidence type="ECO:0000256" key="6">
    <source>
        <dbReference type="ARBA" id="ARBA00023242"/>
    </source>
</evidence>
<comment type="caution">
    <text evidence="8">The sequence shown here is derived from an EMBL/GenBank/DDBJ whole genome shotgun (WGS) entry which is preliminary data.</text>
</comment>
<name>A0A4T0WZN5_9ASCO</name>
<reference evidence="8 9" key="1">
    <citation type="journal article" date="2019" name="Front. Genet.">
        <title>Whole-Genome Sequencing of the Opportunistic Yeast Pathogen Candida inconspicua Uncovers Its Hybrid Origin.</title>
        <authorList>
            <person name="Mixao V."/>
            <person name="Hansen A.P."/>
            <person name="Saus E."/>
            <person name="Boekhout T."/>
            <person name="Lass-Florl C."/>
            <person name="Gabaldon T."/>
        </authorList>
    </citation>
    <scope>NUCLEOTIDE SEQUENCE [LARGE SCALE GENOMIC DNA]</scope>
    <source>
        <strain evidence="8 9">CBS 180</strain>
    </source>
</reference>
<comment type="subcellular location">
    <subcellularLocation>
        <location evidence="2">Cytoplasm</location>
    </subcellularLocation>
    <subcellularLocation>
        <location evidence="1">Nucleus</location>
    </subcellularLocation>
</comment>
<feature type="region of interest" description="Disordered" evidence="7">
    <location>
        <begin position="1"/>
        <end position="22"/>
    </location>
</feature>
<evidence type="ECO:0000256" key="4">
    <source>
        <dbReference type="ARBA" id="ARBA00021625"/>
    </source>
</evidence>
<keyword evidence="6" id="KW-0539">Nucleus</keyword>
<dbReference type="Proteomes" id="UP000307173">
    <property type="component" value="Unassembled WGS sequence"/>
</dbReference>
<dbReference type="Pfam" id="PF08591">
    <property type="entry name" value="RNR_inhib"/>
    <property type="match status" value="1"/>
</dbReference>
<dbReference type="GO" id="GO:0005634">
    <property type="term" value="C:nucleus"/>
    <property type="evidence" value="ECO:0007669"/>
    <property type="project" value="UniProtKB-SubCell"/>
</dbReference>
<protein>
    <recommendedName>
        <fullName evidence="4">Damage-regulated import facilitator 1</fullName>
    </recommendedName>
</protein>
<evidence type="ECO:0000256" key="3">
    <source>
        <dbReference type="ARBA" id="ARBA00005459"/>
    </source>
</evidence>
<proteinExistence type="inferred from homology"/>
<organism evidence="8 9">
    <name type="scientific">Pichia inconspicua</name>
    <dbReference type="NCBI Taxonomy" id="52247"/>
    <lineage>
        <taxon>Eukaryota</taxon>
        <taxon>Fungi</taxon>
        <taxon>Dikarya</taxon>
        <taxon>Ascomycota</taxon>
        <taxon>Saccharomycotina</taxon>
        <taxon>Pichiomycetes</taxon>
        <taxon>Pichiales</taxon>
        <taxon>Pichiaceae</taxon>
        <taxon>Pichia</taxon>
    </lineage>
</organism>
<dbReference type="GO" id="GO:0005737">
    <property type="term" value="C:cytoplasm"/>
    <property type="evidence" value="ECO:0007669"/>
    <property type="project" value="UniProtKB-SubCell"/>
</dbReference>
<dbReference type="OrthoDB" id="4072855at2759"/>
<evidence type="ECO:0000256" key="1">
    <source>
        <dbReference type="ARBA" id="ARBA00004123"/>
    </source>
</evidence>
<evidence type="ECO:0000256" key="7">
    <source>
        <dbReference type="SAM" id="MobiDB-lite"/>
    </source>
</evidence>
<evidence type="ECO:0000313" key="8">
    <source>
        <dbReference type="EMBL" id="TID24579.1"/>
    </source>
</evidence>
<comment type="similarity">
    <text evidence="3">Belongs to the DIF1/spd1 family.</text>
</comment>